<dbReference type="Gene3D" id="1.20.140.10">
    <property type="entry name" value="Butyryl-CoA Dehydrogenase, subunit A, domain 3"/>
    <property type="match status" value="1"/>
</dbReference>
<feature type="domain" description="Acyl-CoA dehydrogenase/oxidase N-terminal" evidence="6">
    <location>
        <begin position="27"/>
        <end position="124"/>
    </location>
</feature>
<comment type="cofactor">
    <cofactor evidence="1">
        <name>FAD</name>
        <dbReference type="ChEBI" id="CHEBI:57692"/>
    </cofactor>
</comment>
<dbReference type="InterPro" id="IPR013786">
    <property type="entry name" value="AcylCoA_DH/ox_N"/>
</dbReference>
<dbReference type="Pfam" id="PF00441">
    <property type="entry name" value="Acyl-CoA_dh_1"/>
    <property type="match status" value="1"/>
</dbReference>
<dbReference type="Proteomes" id="UP001589718">
    <property type="component" value="Unassembled WGS sequence"/>
</dbReference>
<dbReference type="InterPro" id="IPR009100">
    <property type="entry name" value="AcylCoA_DH/oxidase_NM_dom_sf"/>
</dbReference>
<evidence type="ECO:0000313" key="7">
    <source>
        <dbReference type="EMBL" id="MFB9523077.1"/>
    </source>
</evidence>
<dbReference type="SUPFAM" id="SSF56645">
    <property type="entry name" value="Acyl-CoA dehydrogenase NM domain-like"/>
    <property type="match status" value="1"/>
</dbReference>
<dbReference type="PIRSF" id="PIRSF016578">
    <property type="entry name" value="HsaA"/>
    <property type="match status" value="1"/>
</dbReference>
<evidence type="ECO:0000256" key="2">
    <source>
        <dbReference type="ARBA" id="ARBA00009347"/>
    </source>
</evidence>
<evidence type="ECO:0000313" key="8">
    <source>
        <dbReference type="Proteomes" id="UP001589718"/>
    </source>
</evidence>
<dbReference type="EMBL" id="JBHMCR010000016">
    <property type="protein sequence ID" value="MFB9523077.1"/>
    <property type="molecule type" value="Genomic_DNA"/>
</dbReference>
<protein>
    <submittedName>
        <fullName evidence="7">Acyl-CoA dehydrogenase family protein</fullName>
        <ecNumber evidence="7">1.-.-.-</ecNumber>
    </submittedName>
</protein>
<keyword evidence="7" id="KW-0560">Oxidoreductase</keyword>
<comment type="similarity">
    <text evidence="2">Belongs to the acyl-CoA dehydrogenase family.</text>
</comment>
<dbReference type="InterPro" id="IPR046373">
    <property type="entry name" value="Acyl-CoA_Oxase/DH_mid-dom_sf"/>
</dbReference>
<dbReference type="Gene3D" id="1.10.540.10">
    <property type="entry name" value="Acyl-CoA dehydrogenase/oxidase, N-terminal domain"/>
    <property type="match status" value="1"/>
</dbReference>
<evidence type="ECO:0000256" key="3">
    <source>
        <dbReference type="ARBA" id="ARBA00022630"/>
    </source>
</evidence>
<dbReference type="InterPro" id="IPR009075">
    <property type="entry name" value="AcylCo_DH/oxidase_C"/>
</dbReference>
<keyword evidence="3" id="KW-0285">Flavoprotein</keyword>
<keyword evidence="4" id="KW-0274">FAD</keyword>
<dbReference type="InterPro" id="IPR036250">
    <property type="entry name" value="AcylCo_DH-like_C"/>
</dbReference>
<dbReference type="EC" id="1.-.-.-" evidence="7"/>
<dbReference type="RefSeq" id="WP_345219742.1">
    <property type="nucleotide sequence ID" value="NZ_BAAAXE010000002.1"/>
</dbReference>
<dbReference type="PANTHER" id="PTHR43884:SF12">
    <property type="entry name" value="ISOVALERYL-COA DEHYDROGENASE, MITOCHONDRIAL-RELATED"/>
    <property type="match status" value="1"/>
</dbReference>
<evidence type="ECO:0000259" key="5">
    <source>
        <dbReference type="Pfam" id="PF00441"/>
    </source>
</evidence>
<dbReference type="Pfam" id="PF02771">
    <property type="entry name" value="Acyl-CoA_dh_N"/>
    <property type="match status" value="1"/>
</dbReference>
<feature type="domain" description="Acyl-CoA dehydrogenase/oxidase C-terminal" evidence="5">
    <location>
        <begin position="253"/>
        <end position="372"/>
    </location>
</feature>
<accession>A0ABV5PIP4</accession>
<keyword evidence="8" id="KW-1185">Reference proteome</keyword>
<comment type="caution">
    <text evidence="7">The sequence shown here is derived from an EMBL/GenBank/DDBJ whole genome shotgun (WGS) entry which is preliminary data.</text>
</comment>
<evidence type="ECO:0000256" key="1">
    <source>
        <dbReference type="ARBA" id="ARBA00001974"/>
    </source>
</evidence>
<gene>
    <name evidence="7" type="ORF">ACFFTU_24325</name>
</gene>
<dbReference type="Gene3D" id="2.40.110.10">
    <property type="entry name" value="Butyryl-CoA Dehydrogenase, subunit A, domain 2"/>
    <property type="match status" value="1"/>
</dbReference>
<dbReference type="SUPFAM" id="SSF47203">
    <property type="entry name" value="Acyl-CoA dehydrogenase C-terminal domain-like"/>
    <property type="match status" value="1"/>
</dbReference>
<proteinExistence type="inferred from homology"/>
<evidence type="ECO:0000256" key="4">
    <source>
        <dbReference type="ARBA" id="ARBA00022827"/>
    </source>
</evidence>
<sequence length="398" mass="42569">MTATSTAPAAAGRGGAPLPFATLVEEAAEVTAVHARRTDTEAAFPAEALDSLRRTRLLGLLVPAAEGGLGGDLGDVLTATRRLGREDMSLAMIFAMHCQQVAALVRHADGKLRDDLLPRIGRGETYLASVTTEAGKGGALLTATAPLRQREGHLLLDRFAPIVTGGAHADGFLVTMRSPDSENENDVSLVYADRGQLEVASAGRWDPHGMRASHSGALHLRGTVPEHQVVGEHGRFRDIVTRTFGPLAHLGWSAAWLGTAEGALARTVGMLRSARTRGSLSLDSELLLTRIARVRHRLEAVAALLAHTLDTVTHEDVSRPRVQLLVNGLKVTASEQCHAAVHELVEIVGLRHGYLRDSPLALERALRDLRSASLNFSNDRLLLADGKLTLLDAEVRLA</sequence>
<dbReference type="GO" id="GO:0016491">
    <property type="term" value="F:oxidoreductase activity"/>
    <property type="evidence" value="ECO:0007669"/>
    <property type="project" value="UniProtKB-KW"/>
</dbReference>
<organism evidence="7 8">
    <name type="scientific">Streptomyces cremeus</name>
    <dbReference type="NCBI Taxonomy" id="66881"/>
    <lineage>
        <taxon>Bacteria</taxon>
        <taxon>Bacillati</taxon>
        <taxon>Actinomycetota</taxon>
        <taxon>Actinomycetes</taxon>
        <taxon>Kitasatosporales</taxon>
        <taxon>Streptomycetaceae</taxon>
        <taxon>Streptomyces</taxon>
    </lineage>
</organism>
<name>A0ABV5PIP4_STRCM</name>
<dbReference type="PANTHER" id="PTHR43884">
    <property type="entry name" value="ACYL-COA DEHYDROGENASE"/>
    <property type="match status" value="1"/>
</dbReference>
<dbReference type="InterPro" id="IPR037069">
    <property type="entry name" value="AcylCoA_DH/ox_N_sf"/>
</dbReference>
<reference evidence="7 8" key="1">
    <citation type="submission" date="2024-09" db="EMBL/GenBank/DDBJ databases">
        <authorList>
            <person name="Sun Q."/>
            <person name="Mori K."/>
        </authorList>
    </citation>
    <scope>NUCLEOTIDE SEQUENCE [LARGE SCALE GENOMIC DNA]</scope>
    <source>
        <strain evidence="7 8">JCM 4362</strain>
    </source>
</reference>
<evidence type="ECO:0000259" key="6">
    <source>
        <dbReference type="Pfam" id="PF02771"/>
    </source>
</evidence>